<organism evidence="7 8">
    <name type="scientific">Cochliobolus carbonum (strain 26-R-13)</name>
    <name type="common">Maize leaf spot fungus</name>
    <name type="synonym">Bipolaris zeicola</name>
    <dbReference type="NCBI Taxonomy" id="930089"/>
    <lineage>
        <taxon>Eukaryota</taxon>
        <taxon>Fungi</taxon>
        <taxon>Dikarya</taxon>
        <taxon>Ascomycota</taxon>
        <taxon>Pezizomycotina</taxon>
        <taxon>Dothideomycetes</taxon>
        <taxon>Pleosporomycetidae</taxon>
        <taxon>Pleosporales</taxon>
        <taxon>Pleosporineae</taxon>
        <taxon>Pleosporaceae</taxon>
        <taxon>Bipolaris</taxon>
    </lineage>
</organism>
<keyword evidence="8" id="KW-1185">Reference proteome</keyword>
<evidence type="ECO:0000256" key="2">
    <source>
        <dbReference type="ARBA" id="ARBA00022692"/>
    </source>
</evidence>
<protein>
    <recommendedName>
        <fullName evidence="6">Wax synthase domain-containing protein</fullName>
    </recommendedName>
</protein>
<feature type="domain" description="Wax synthase" evidence="6">
    <location>
        <begin position="225"/>
        <end position="298"/>
    </location>
</feature>
<evidence type="ECO:0000256" key="5">
    <source>
        <dbReference type="SAM" id="Phobius"/>
    </source>
</evidence>
<dbReference type="Pfam" id="PF13813">
    <property type="entry name" value="MBOAT_2"/>
    <property type="match status" value="1"/>
</dbReference>
<sequence length="396" mass="47302">MPVAAVPLTIAIAYGIYILAYPPATSLARRQSIVYLFIPLFFAFRYCEYISPNSDHVDTLARACIIWFAHMSYEVCILEFKPDVRPGPGETRERIKQAYKVIFDRSRSQYIPQAHYQHGFSRWQFVRYHFLKVLRLYAQQYAWEYYEYHISPFRRDPDAYISDDDIHFFRRLPASLHYREVYWRTEEAFNWNVPTKWLYESYHSICAVLHVGLGIDGPEEWGLGLFGNFSAAWSVRRYWRHYWHNYIYHSFSGHVKCVTRGWLGMPRNTFTRLVENGLVFFLSGLMHSAVRWQVAPWGDLWAITFMYTSQVIPLAIEGGVVYCWRKVRKSLGYGADAKWVDRFEYAIGYFWAFAWQFYSISTYWLVRDKWTDEKMARNYQKEMESWGLNETESKNV</sequence>
<dbReference type="OrthoDB" id="1077582at2759"/>
<feature type="transmembrane region" description="Helical" evidence="5">
    <location>
        <begin position="273"/>
        <end position="294"/>
    </location>
</feature>
<feature type="transmembrane region" description="Helical" evidence="5">
    <location>
        <begin position="300"/>
        <end position="324"/>
    </location>
</feature>
<keyword evidence="3 5" id="KW-1133">Transmembrane helix</keyword>
<evidence type="ECO:0000259" key="6">
    <source>
        <dbReference type="Pfam" id="PF13813"/>
    </source>
</evidence>
<dbReference type="AlphaFoldDB" id="W6YIG9"/>
<reference evidence="7 8" key="1">
    <citation type="journal article" date="2013" name="PLoS Genet.">
        <title>Comparative genome structure, secondary metabolite, and effector coding capacity across Cochliobolus pathogens.</title>
        <authorList>
            <person name="Condon B.J."/>
            <person name="Leng Y."/>
            <person name="Wu D."/>
            <person name="Bushley K.E."/>
            <person name="Ohm R.A."/>
            <person name="Otillar R."/>
            <person name="Martin J."/>
            <person name="Schackwitz W."/>
            <person name="Grimwood J."/>
            <person name="MohdZainudin N."/>
            <person name="Xue C."/>
            <person name="Wang R."/>
            <person name="Manning V.A."/>
            <person name="Dhillon B."/>
            <person name="Tu Z.J."/>
            <person name="Steffenson B.J."/>
            <person name="Salamov A."/>
            <person name="Sun H."/>
            <person name="Lowry S."/>
            <person name="LaButti K."/>
            <person name="Han J."/>
            <person name="Copeland A."/>
            <person name="Lindquist E."/>
            <person name="Barry K."/>
            <person name="Schmutz J."/>
            <person name="Baker S.E."/>
            <person name="Ciuffetti L.M."/>
            <person name="Grigoriev I.V."/>
            <person name="Zhong S."/>
            <person name="Turgeon B.G."/>
        </authorList>
    </citation>
    <scope>NUCLEOTIDE SEQUENCE [LARGE SCALE GENOMIC DNA]</scope>
    <source>
        <strain evidence="7 8">26-R-13</strain>
    </source>
</reference>
<evidence type="ECO:0000313" key="7">
    <source>
        <dbReference type="EMBL" id="EUC31136.1"/>
    </source>
</evidence>
<evidence type="ECO:0000256" key="1">
    <source>
        <dbReference type="ARBA" id="ARBA00004141"/>
    </source>
</evidence>
<keyword evidence="4 5" id="KW-0472">Membrane</keyword>
<dbReference type="STRING" id="930089.W6YIG9"/>
<dbReference type="Proteomes" id="UP000053841">
    <property type="component" value="Unassembled WGS sequence"/>
</dbReference>
<comment type="subcellular location">
    <subcellularLocation>
        <location evidence="1">Membrane</location>
        <topology evidence="1">Multi-pass membrane protein</topology>
    </subcellularLocation>
</comment>
<proteinExistence type="predicted"/>
<dbReference type="KEGG" id="bze:COCCADRAFT_102081"/>
<dbReference type="GeneID" id="19142487"/>
<dbReference type="HOGENOM" id="CLU_597363_0_0_1"/>
<keyword evidence="2 5" id="KW-0812">Transmembrane</keyword>
<dbReference type="InterPro" id="IPR032805">
    <property type="entry name" value="Wax_synthase_dom"/>
</dbReference>
<feature type="transmembrane region" description="Helical" evidence="5">
    <location>
        <begin position="6"/>
        <end position="24"/>
    </location>
</feature>
<dbReference type="EMBL" id="KI964674">
    <property type="protein sequence ID" value="EUC31136.1"/>
    <property type="molecule type" value="Genomic_DNA"/>
</dbReference>
<evidence type="ECO:0000313" key="8">
    <source>
        <dbReference type="Proteomes" id="UP000053841"/>
    </source>
</evidence>
<gene>
    <name evidence="7" type="ORF">COCCADRAFT_102081</name>
</gene>
<evidence type="ECO:0000256" key="4">
    <source>
        <dbReference type="ARBA" id="ARBA00023136"/>
    </source>
</evidence>
<dbReference type="eggNOG" id="ENOG502SX0Z">
    <property type="taxonomic scope" value="Eukaryota"/>
</dbReference>
<name>W6YIG9_COCC2</name>
<dbReference type="RefSeq" id="XP_007714568.1">
    <property type="nucleotide sequence ID" value="XM_007716378.1"/>
</dbReference>
<accession>W6YIG9</accession>
<feature type="transmembrane region" description="Helical" evidence="5">
    <location>
        <begin position="345"/>
        <end position="366"/>
    </location>
</feature>
<dbReference type="GO" id="GO:0016020">
    <property type="term" value="C:membrane"/>
    <property type="evidence" value="ECO:0007669"/>
    <property type="project" value="UniProtKB-SubCell"/>
</dbReference>
<evidence type="ECO:0000256" key="3">
    <source>
        <dbReference type="ARBA" id="ARBA00022989"/>
    </source>
</evidence>